<sequence length="114" mass="12198">MRSGMVVAAMMGLMLAGCGPQTPEQARIDNIQDMAEAEADALESASKNQIGQIEAQADTIGAQAEVAKGYEAERLKTRAEALRKDAEIIERQAKAKVQAVRDRARADVSALKAQ</sequence>
<gene>
    <name evidence="1" type="ORF">RZN05_12280</name>
</gene>
<accession>A0ABU3Y8N5</accession>
<dbReference type="Proteomes" id="UP001273531">
    <property type="component" value="Unassembled WGS sequence"/>
</dbReference>
<keyword evidence="2" id="KW-1185">Reference proteome</keyword>
<dbReference type="RefSeq" id="WP_317226894.1">
    <property type="nucleotide sequence ID" value="NZ_JAWJEJ010000001.1"/>
</dbReference>
<organism evidence="1 2">
    <name type="scientific">Sphingomonas agrestis</name>
    <dbReference type="NCBI Taxonomy" id="3080540"/>
    <lineage>
        <taxon>Bacteria</taxon>
        <taxon>Pseudomonadati</taxon>
        <taxon>Pseudomonadota</taxon>
        <taxon>Alphaproteobacteria</taxon>
        <taxon>Sphingomonadales</taxon>
        <taxon>Sphingomonadaceae</taxon>
        <taxon>Sphingomonas</taxon>
    </lineage>
</organism>
<reference evidence="1 2" key="1">
    <citation type="submission" date="2023-10" db="EMBL/GenBank/DDBJ databases">
        <title>Sphingomonas sp. HF-S4 16S ribosomal RNA gene Genome sequencing and assembly.</title>
        <authorList>
            <person name="Lee H."/>
        </authorList>
    </citation>
    <scope>NUCLEOTIDE SEQUENCE [LARGE SCALE GENOMIC DNA]</scope>
    <source>
        <strain evidence="1 2">HF-S4</strain>
    </source>
</reference>
<proteinExistence type="predicted"/>
<protein>
    <recommendedName>
        <fullName evidence="3">Lipoprotein</fullName>
    </recommendedName>
</protein>
<evidence type="ECO:0008006" key="3">
    <source>
        <dbReference type="Google" id="ProtNLM"/>
    </source>
</evidence>
<name>A0ABU3Y8N5_9SPHN</name>
<evidence type="ECO:0000313" key="1">
    <source>
        <dbReference type="EMBL" id="MDV3457764.1"/>
    </source>
</evidence>
<dbReference type="EMBL" id="JAWJEJ010000001">
    <property type="protein sequence ID" value="MDV3457764.1"/>
    <property type="molecule type" value="Genomic_DNA"/>
</dbReference>
<dbReference type="PROSITE" id="PS51257">
    <property type="entry name" value="PROKAR_LIPOPROTEIN"/>
    <property type="match status" value="1"/>
</dbReference>
<comment type="caution">
    <text evidence="1">The sequence shown here is derived from an EMBL/GenBank/DDBJ whole genome shotgun (WGS) entry which is preliminary data.</text>
</comment>
<evidence type="ECO:0000313" key="2">
    <source>
        <dbReference type="Proteomes" id="UP001273531"/>
    </source>
</evidence>